<comment type="caution">
    <text evidence="1">The sequence shown here is derived from an EMBL/GenBank/DDBJ whole genome shotgun (WGS) entry which is preliminary data.</text>
</comment>
<gene>
    <name evidence="1" type="ORF">BE08_21360</name>
</gene>
<dbReference type="EMBL" id="JELY01002807">
    <property type="protein sequence ID" value="KYF51526.1"/>
    <property type="molecule type" value="Genomic_DNA"/>
</dbReference>
<organism evidence="1 2">
    <name type="scientific">Sorangium cellulosum</name>
    <name type="common">Polyangium cellulosum</name>
    <dbReference type="NCBI Taxonomy" id="56"/>
    <lineage>
        <taxon>Bacteria</taxon>
        <taxon>Pseudomonadati</taxon>
        <taxon>Myxococcota</taxon>
        <taxon>Polyangia</taxon>
        <taxon>Polyangiales</taxon>
        <taxon>Polyangiaceae</taxon>
        <taxon>Sorangium</taxon>
    </lineage>
</organism>
<evidence type="ECO:0000313" key="1">
    <source>
        <dbReference type="EMBL" id="KYF51526.1"/>
    </source>
</evidence>
<sequence length="101" mass="11534">MKRIKLKLHSDEYHLSAVGYLFEDPAPTADPAGVRPFSIRNTVFPEFDLEPGNYVFRFRVRNGSGKFQIFAFDPKTNQSTRADYDTSNGAEHLTFKFTVTP</sequence>
<proteinExistence type="predicted"/>
<accession>A0A150P7D6</accession>
<dbReference type="AlphaFoldDB" id="A0A150P7D6"/>
<reference evidence="1 2" key="1">
    <citation type="submission" date="2014-02" db="EMBL/GenBank/DDBJ databases">
        <title>The small core and large imbalanced accessory genome model reveals a collaborative survival strategy of Sorangium cellulosum strains in nature.</title>
        <authorList>
            <person name="Han K."/>
            <person name="Peng R."/>
            <person name="Blom J."/>
            <person name="Li Y.-Z."/>
        </authorList>
    </citation>
    <scope>NUCLEOTIDE SEQUENCE [LARGE SCALE GENOMIC DNA]</scope>
    <source>
        <strain evidence="1 2">So0157-25</strain>
    </source>
</reference>
<protein>
    <submittedName>
        <fullName evidence="1">Uncharacterized protein</fullName>
    </submittedName>
</protein>
<evidence type="ECO:0000313" key="2">
    <source>
        <dbReference type="Proteomes" id="UP000075420"/>
    </source>
</evidence>
<dbReference type="Proteomes" id="UP000075420">
    <property type="component" value="Unassembled WGS sequence"/>
</dbReference>
<name>A0A150P7D6_SORCE</name>